<accession>A0A3Q3WAC7</accession>
<dbReference type="Proteomes" id="UP000261620">
    <property type="component" value="Unplaced"/>
</dbReference>
<reference evidence="1" key="1">
    <citation type="submission" date="2025-08" db="UniProtKB">
        <authorList>
            <consortium name="Ensembl"/>
        </authorList>
    </citation>
    <scope>IDENTIFICATION</scope>
</reference>
<dbReference type="AlphaFoldDB" id="A0A3Q3WAC7"/>
<protein>
    <submittedName>
        <fullName evidence="1">Uncharacterized protein</fullName>
    </submittedName>
</protein>
<dbReference type="Ensembl" id="ENSMMOT00000011554.1">
    <property type="protein sequence ID" value="ENSMMOP00000011358.1"/>
    <property type="gene ID" value="ENSMMOG00000008744.1"/>
</dbReference>
<keyword evidence="2" id="KW-1185">Reference proteome</keyword>
<evidence type="ECO:0000313" key="2">
    <source>
        <dbReference type="Proteomes" id="UP000261620"/>
    </source>
</evidence>
<dbReference type="STRING" id="94237.ENSMMOP00000011358"/>
<sequence>MLYERAVQTAKRILQPQDPLIALMSYRSTPCTTKGVSPTELLMGRKIGTTLPTLEKNLRPKWGHGSLPNQSTCVLWIWRRLMTVSLKVSCGGCSGSMG</sequence>
<evidence type="ECO:0000313" key="1">
    <source>
        <dbReference type="Ensembl" id="ENSMMOP00000011358.1"/>
    </source>
</evidence>
<reference evidence="1" key="2">
    <citation type="submission" date="2025-09" db="UniProtKB">
        <authorList>
            <consortium name="Ensembl"/>
        </authorList>
    </citation>
    <scope>IDENTIFICATION</scope>
</reference>
<organism evidence="1 2">
    <name type="scientific">Mola mola</name>
    <name type="common">Ocean sunfish</name>
    <name type="synonym">Tetraodon mola</name>
    <dbReference type="NCBI Taxonomy" id="94237"/>
    <lineage>
        <taxon>Eukaryota</taxon>
        <taxon>Metazoa</taxon>
        <taxon>Chordata</taxon>
        <taxon>Craniata</taxon>
        <taxon>Vertebrata</taxon>
        <taxon>Euteleostomi</taxon>
        <taxon>Actinopterygii</taxon>
        <taxon>Neopterygii</taxon>
        <taxon>Teleostei</taxon>
        <taxon>Neoteleostei</taxon>
        <taxon>Acanthomorphata</taxon>
        <taxon>Eupercaria</taxon>
        <taxon>Tetraodontiformes</taxon>
        <taxon>Molidae</taxon>
        <taxon>Mola</taxon>
    </lineage>
</organism>
<name>A0A3Q3WAC7_MOLML</name>
<proteinExistence type="predicted"/>